<dbReference type="InterPro" id="IPR005952">
    <property type="entry name" value="Phosphogly_mut1"/>
</dbReference>
<dbReference type="InterPro" id="IPR029033">
    <property type="entry name" value="His_PPase_superfam"/>
</dbReference>
<keyword evidence="3" id="KW-0597">Phosphoprotein</keyword>
<evidence type="ECO:0000256" key="7">
    <source>
        <dbReference type="PIRSR" id="PIRSR613078-1"/>
    </source>
</evidence>
<reference evidence="11" key="1">
    <citation type="journal article" date="2023" name="IScience">
        <title>Live-bearing cockroach genome reveals convergent evolutionary mechanisms linked to viviparity in insects and beyond.</title>
        <authorList>
            <person name="Fouks B."/>
            <person name="Harrison M.C."/>
            <person name="Mikhailova A.A."/>
            <person name="Marchal E."/>
            <person name="English S."/>
            <person name="Carruthers M."/>
            <person name="Jennings E.C."/>
            <person name="Chiamaka E.L."/>
            <person name="Frigard R.A."/>
            <person name="Pippel M."/>
            <person name="Attardo G.M."/>
            <person name="Benoit J.B."/>
            <person name="Bornberg-Bauer E."/>
            <person name="Tobe S.S."/>
        </authorList>
    </citation>
    <scope>NUCLEOTIDE SEQUENCE</scope>
    <source>
        <strain evidence="11">Stay&amp;Tobe</strain>
    </source>
</reference>
<dbReference type="GO" id="GO:0006096">
    <property type="term" value="P:glycolytic process"/>
    <property type="evidence" value="ECO:0007669"/>
    <property type="project" value="UniProtKB-KW"/>
</dbReference>
<dbReference type="Gene3D" id="3.40.50.1240">
    <property type="entry name" value="Phosphoglycerate mutase-like"/>
    <property type="match status" value="1"/>
</dbReference>
<dbReference type="PROSITE" id="PS00175">
    <property type="entry name" value="PG_MUTASE"/>
    <property type="match status" value="1"/>
</dbReference>
<comment type="catalytic activity">
    <reaction evidence="1 10">
        <text>(2R)-3-phospho-glyceroyl phosphate = (2R)-2,3-bisphosphoglycerate + H(+)</text>
        <dbReference type="Rhea" id="RHEA:17765"/>
        <dbReference type="ChEBI" id="CHEBI:15378"/>
        <dbReference type="ChEBI" id="CHEBI:57604"/>
        <dbReference type="ChEBI" id="CHEBI:58248"/>
        <dbReference type="EC" id="5.4.2.4"/>
    </reaction>
</comment>
<evidence type="ECO:0000313" key="12">
    <source>
        <dbReference type="Proteomes" id="UP001233999"/>
    </source>
</evidence>
<dbReference type="NCBIfam" id="NF010713">
    <property type="entry name" value="PRK14115.1"/>
    <property type="match status" value="1"/>
</dbReference>
<dbReference type="HAMAP" id="MF_01039">
    <property type="entry name" value="PGAM_GpmA"/>
    <property type="match status" value="1"/>
</dbReference>
<evidence type="ECO:0000256" key="3">
    <source>
        <dbReference type="ARBA" id="ARBA00022553"/>
    </source>
</evidence>
<feature type="site" description="Transition state stabilizer" evidence="9">
    <location>
        <position position="241"/>
    </location>
</feature>
<feature type="binding site" evidence="8">
    <location>
        <begin position="242"/>
        <end position="243"/>
    </location>
    <ligand>
        <name>substrate</name>
    </ligand>
</feature>
<evidence type="ECO:0000256" key="5">
    <source>
        <dbReference type="ARBA" id="ARBA00023152"/>
    </source>
</evidence>
<feature type="binding site" evidence="8">
    <location>
        <begin position="64"/>
        <end position="71"/>
    </location>
    <ligand>
        <name>substrate</name>
    </ligand>
</feature>
<comment type="catalytic activity">
    <reaction evidence="10">
        <text>(2R)-2-phosphoglycerate = (2R)-3-phosphoglycerate</text>
        <dbReference type="Rhea" id="RHEA:15901"/>
        <dbReference type="ChEBI" id="CHEBI:58272"/>
        <dbReference type="ChEBI" id="CHEBI:58289"/>
        <dbReference type="EC" id="5.4.2.11"/>
    </reaction>
</comment>
<dbReference type="FunFam" id="3.40.50.1240:FF:000007">
    <property type="entry name" value="Phosphoglycerate mutase"/>
    <property type="match status" value="1"/>
</dbReference>
<dbReference type="SMART" id="SM00855">
    <property type="entry name" value="PGAM"/>
    <property type="match status" value="1"/>
</dbReference>
<proteinExistence type="inferred from homology"/>
<dbReference type="SUPFAM" id="SSF53254">
    <property type="entry name" value="Phosphoglycerate mutase-like"/>
    <property type="match status" value="1"/>
</dbReference>
<feature type="active site" description="Proton donor/acceptor" evidence="7">
    <location>
        <position position="143"/>
    </location>
</feature>
<keyword evidence="5 10" id="KW-0324">Glycolysis</keyword>
<evidence type="ECO:0000256" key="1">
    <source>
        <dbReference type="ARBA" id="ARBA00000505"/>
    </source>
</evidence>
<evidence type="ECO:0000256" key="2">
    <source>
        <dbReference type="ARBA" id="ARBA00006717"/>
    </source>
</evidence>
<dbReference type="EC" id="5.4.2.11" evidence="10"/>
<dbReference type="PANTHER" id="PTHR11931">
    <property type="entry name" value="PHOSPHOGLYCERATE MUTASE"/>
    <property type="match status" value="1"/>
</dbReference>
<feature type="binding site" evidence="8">
    <location>
        <begin position="170"/>
        <end position="171"/>
    </location>
    <ligand>
        <name>substrate</name>
    </ligand>
</feature>
<dbReference type="CDD" id="cd07067">
    <property type="entry name" value="HP_PGM_like"/>
    <property type="match status" value="1"/>
</dbReference>
<dbReference type="GO" id="GO:0004082">
    <property type="term" value="F:bisphosphoglycerate mutase activity"/>
    <property type="evidence" value="ECO:0007669"/>
    <property type="project" value="UniProtKB-EC"/>
</dbReference>
<comment type="caution">
    <text evidence="11">The sequence shown here is derived from an EMBL/GenBank/DDBJ whole genome shotgun (WGS) entry which is preliminary data.</text>
</comment>
<evidence type="ECO:0000313" key="11">
    <source>
        <dbReference type="EMBL" id="KAJ9597617.1"/>
    </source>
</evidence>
<dbReference type="NCBIfam" id="TIGR01258">
    <property type="entry name" value="pgm_1"/>
    <property type="match status" value="1"/>
</dbReference>
<feature type="binding site" evidence="8">
    <location>
        <position position="154"/>
    </location>
    <ligand>
        <name>substrate</name>
    </ligand>
</feature>
<keyword evidence="4" id="KW-0378">Hydrolase</keyword>
<evidence type="ECO:0000256" key="9">
    <source>
        <dbReference type="PIRSR" id="PIRSR613078-3"/>
    </source>
</evidence>
<dbReference type="Pfam" id="PF00300">
    <property type="entry name" value="His_Phos_1"/>
    <property type="match status" value="1"/>
</dbReference>
<dbReference type="GO" id="GO:0016791">
    <property type="term" value="F:phosphatase activity"/>
    <property type="evidence" value="ECO:0007669"/>
    <property type="project" value="UniProtKB-ARBA"/>
</dbReference>
<reference evidence="11" key="2">
    <citation type="submission" date="2023-05" db="EMBL/GenBank/DDBJ databases">
        <authorList>
            <person name="Fouks B."/>
        </authorList>
    </citation>
    <scope>NUCLEOTIDE SEQUENCE</scope>
    <source>
        <strain evidence="11">Stay&amp;Tobe</strain>
        <tissue evidence="11">Testes</tissue>
    </source>
</reference>
<name>A0AAD8AG28_DIPPU</name>
<organism evidence="11 12">
    <name type="scientific">Diploptera punctata</name>
    <name type="common">Pacific beetle cockroach</name>
    <dbReference type="NCBI Taxonomy" id="6984"/>
    <lineage>
        <taxon>Eukaryota</taxon>
        <taxon>Metazoa</taxon>
        <taxon>Ecdysozoa</taxon>
        <taxon>Arthropoda</taxon>
        <taxon>Hexapoda</taxon>
        <taxon>Insecta</taxon>
        <taxon>Pterygota</taxon>
        <taxon>Neoptera</taxon>
        <taxon>Polyneoptera</taxon>
        <taxon>Dictyoptera</taxon>
        <taxon>Blattodea</taxon>
        <taxon>Blaberoidea</taxon>
        <taxon>Blaberidae</taxon>
        <taxon>Diplopterinae</taxon>
        <taxon>Diploptera</taxon>
    </lineage>
</organism>
<comment type="similarity">
    <text evidence="2 10">Belongs to the phosphoglycerate mutase family. BPG-dependent PGAM subfamily.</text>
</comment>
<protein>
    <recommendedName>
        <fullName evidence="10">Phosphoglycerate mutase</fullName>
        <ecNumber evidence="10">5.4.2.11</ecNumber>
        <ecNumber evidence="10">5.4.2.4</ecNumber>
    </recommendedName>
</protein>
<dbReference type="Proteomes" id="UP001233999">
    <property type="component" value="Unassembled WGS sequence"/>
</dbReference>
<evidence type="ECO:0000256" key="8">
    <source>
        <dbReference type="PIRSR" id="PIRSR613078-2"/>
    </source>
</evidence>
<dbReference type="InterPro" id="IPR013078">
    <property type="entry name" value="His_Pase_superF_clade-1"/>
</dbReference>
<keyword evidence="12" id="KW-1185">Reference proteome</keyword>
<dbReference type="InterPro" id="IPR001345">
    <property type="entry name" value="PG/BPGM_mutase_AS"/>
</dbReference>
<evidence type="ECO:0000256" key="10">
    <source>
        <dbReference type="RuleBase" id="RU004511"/>
    </source>
</evidence>
<feature type="binding site" evidence="8">
    <location>
        <begin position="143"/>
        <end position="146"/>
    </location>
    <ligand>
        <name>substrate</name>
    </ligand>
</feature>
<sequence length="308" mass="34890">MGVNNISNRFLIFVNALNRFENILLDDLVPKSVVGNKCYRSLSFEFCDWDSITAMSKYKIVMVRHGESEWNKLNLFCGWYDAELSDVGKKEAESAGKALKNDGYKFDIAHTSVLTRAQKTLEAILKEIGQSDLPTKTSWRLNERHYGGLTGLNKAETAAKYGEQQVQIWRRSFDVPPPPMEESHPYYNKIVKDPRYAKEPKKEEFPMFESLKLTIQRTLPYWNDVIVPDLKAGKKVLIAAHGNSLRGIVKHLDNMSDEAIMGLNLPTGIPFVYELDENLKPVVSMQFLGDPETVKKAMEAVAAQGKAK</sequence>
<feature type="active site" description="Tele-phosphohistidine intermediate" evidence="7">
    <location>
        <position position="65"/>
    </location>
</feature>
<dbReference type="EC" id="5.4.2.4" evidence="10"/>
<keyword evidence="6 10" id="KW-0413">Isomerase</keyword>
<dbReference type="AlphaFoldDB" id="A0AAD8AG28"/>
<accession>A0AAD8AG28</accession>
<dbReference type="EMBL" id="JASPKZ010001596">
    <property type="protein sequence ID" value="KAJ9597617.1"/>
    <property type="molecule type" value="Genomic_DNA"/>
</dbReference>
<evidence type="ECO:0000256" key="6">
    <source>
        <dbReference type="ARBA" id="ARBA00023235"/>
    </source>
</evidence>
<dbReference type="GO" id="GO:0004619">
    <property type="term" value="F:phosphoglycerate mutase activity"/>
    <property type="evidence" value="ECO:0007669"/>
    <property type="project" value="UniProtKB-EC"/>
</dbReference>
<feature type="binding site" evidence="8">
    <location>
        <position position="116"/>
    </location>
    <ligand>
        <name>substrate</name>
    </ligand>
</feature>
<gene>
    <name evidence="11" type="ORF">L9F63_011523</name>
</gene>
<evidence type="ECO:0000256" key="4">
    <source>
        <dbReference type="ARBA" id="ARBA00022801"/>
    </source>
</evidence>